<dbReference type="GO" id="GO:0006281">
    <property type="term" value="P:DNA repair"/>
    <property type="evidence" value="ECO:0007669"/>
    <property type="project" value="UniProtKB-KW"/>
</dbReference>
<feature type="compositionally biased region" description="Polar residues" evidence="18">
    <location>
        <begin position="205"/>
        <end position="223"/>
    </location>
</feature>
<dbReference type="AlphaFoldDB" id="A0A6P8B3D4"/>
<evidence type="ECO:0000256" key="14">
    <source>
        <dbReference type="ARBA" id="ARBA00023204"/>
    </source>
</evidence>
<evidence type="ECO:0000256" key="16">
    <source>
        <dbReference type="PROSITE-ProRule" id="PRU00175"/>
    </source>
</evidence>
<reference evidence="22" key="3">
    <citation type="submission" date="2025-08" db="UniProtKB">
        <authorList>
            <consortium name="RefSeq"/>
        </authorList>
    </citation>
    <scope>IDENTIFICATION</scope>
    <source>
        <strain evidence="22">NI907</strain>
    </source>
</reference>
<dbReference type="GO" id="GO:0005634">
    <property type="term" value="C:nucleus"/>
    <property type="evidence" value="ECO:0007669"/>
    <property type="project" value="UniProtKB-SubCell"/>
</dbReference>
<reference evidence="22" key="1">
    <citation type="journal article" date="2019" name="Mol. Biol. Evol.">
        <title>Blast fungal genomes show frequent chromosomal changes, gene gains and losses, and effector gene turnover.</title>
        <authorList>
            <person name="Gomez Luciano L.B."/>
            <person name="Jason Tsai I."/>
            <person name="Chuma I."/>
            <person name="Tosa Y."/>
            <person name="Chen Y.H."/>
            <person name="Li J.Y."/>
            <person name="Li M.Y."/>
            <person name="Jade Lu M.Y."/>
            <person name="Nakayashiki H."/>
            <person name="Li W.H."/>
        </authorList>
    </citation>
    <scope>NUCLEOTIDE SEQUENCE</scope>
    <source>
        <strain evidence="22">NI907</strain>
    </source>
</reference>
<dbReference type="GO" id="GO:0008270">
    <property type="term" value="F:zinc ion binding"/>
    <property type="evidence" value="ECO:0007669"/>
    <property type="project" value="UniProtKB-KW"/>
</dbReference>
<evidence type="ECO:0000256" key="2">
    <source>
        <dbReference type="ARBA" id="ARBA00004123"/>
    </source>
</evidence>
<feature type="region of interest" description="Disordered" evidence="18">
    <location>
        <begin position="199"/>
        <end position="233"/>
    </location>
</feature>
<evidence type="ECO:0000313" key="22">
    <source>
        <dbReference type="RefSeq" id="XP_030981645.1"/>
    </source>
</evidence>
<dbReference type="SMART" id="SM00513">
    <property type="entry name" value="SAP"/>
    <property type="match status" value="1"/>
</dbReference>
<name>A0A6P8B3D4_PYRGI</name>
<dbReference type="Proteomes" id="UP000515153">
    <property type="component" value="Unplaced"/>
</dbReference>
<evidence type="ECO:0000256" key="7">
    <source>
        <dbReference type="ARBA" id="ARBA00022679"/>
    </source>
</evidence>
<dbReference type="PANTHER" id="PTHR14134:SF2">
    <property type="entry name" value="E3 UBIQUITIN-PROTEIN LIGASE RAD18"/>
    <property type="match status" value="1"/>
</dbReference>
<keyword evidence="13 17" id="KW-0238">DNA-binding</keyword>
<dbReference type="SMART" id="SM00184">
    <property type="entry name" value="RING"/>
    <property type="match status" value="1"/>
</dbReference>
<comment type="pathway">
    <text evidence="3 17">Protein modification; protein ubiquitination.</text>
</comment>
<dbReference type="InterPro" id="IPR013083">
    <property type="entry name" value="Znf_RING/FYVE/PHD"/>
</dbReference>
<evidence type="ECO:0000313" key="21">
    <source>
        <dbReference type="Proteomes" id="UP000515153"/>
    </source>
</evidence>
<sequence length="435" mass="47763">MDAYDVPDSTDWLNTPLAGLMSVEQAFRCHVCKDFYNTPMITSCSHTFCSLCIRRSLSVDGKCPLCRATDQENKLRGNHAMREAVDAFVQARTSVLEVARTPKIPPPDVEPPRTPKRKAENHQEGMDSGTGRKRTRMSTRQSKAKGAEATAAMMRQETVLEVASSAGEYMDDEPDDGLAGCPICKARMKPERVYNHLDICPGEPQGSQTTASAPPLSLGTSQAPPKPLERLPPLNYSMLNDQQLRKKLSALGISTTGNRQLLERRHKEWVTIWNANCDSLRPKKRSELQQDLGVWERTVGAPAPSRAATLGAQIKDKDFDGEAWAAKHQSSFKDLIANARKSRTKPNQEPSEPNAPPQTLPEGATTPSLEAKAPEQSRSDEVVDLTSPTQEQPHVTDTEATTAGSRTSIDDADLCGIKEHIGESFIPRTPEKAQS</sequence>
<keyword evidence="10 16" id="KW-0863">Zinc-finger</keyword>
<dbReference type="Pfam" id="PF13923">
    <property type="entry name" value="zf-C3HC4_2"/>
    <property type="match status" value="1"/>
</dbReference>
<comment type="subcellular location">
    <subcellularLocation>
        <location evidence="2 17">Nucleus</location>
    </subcellularLocation>
</comment>
<dbReference type="GO" id="GO:0006301">
    <property type="term" value="P:DNA damage tolerance"/>
    <property type="evidence" value="ECO:0007669"/>
    <property type="project" value="InterPro"/>
</dbReference>
<dbReference type="Gene3D" id="3.30.40.10">
    <property type="entry name" value="Zinc/RING finger domain, C3HC4 (zinc finger)"/>
    <property type="match status" value="1"/>
</dbReference>
<accession>A0A6P8B3D4</accession>
<dbReference type="InterPro" id="IPR003034">
    <property type="entry name" value="SAP_dom"/>
</dbReference>
<dbReference type="InterPro" id="IPR004580">
    <property type="entry name" value="Rad18_fungi"/>
</dbReference>
<dbReference type="GO" id="GO:0061630">
    <property type="term" value="F:ubiquitin protein ligase activity"/>
    <property type="evidence" value="ECO:0007669"/>
    <property type="project" value="UniProtKB-UniRule"/>
</dbReference>
<evidence type="ECO:0000259" key="19">
    <source>
        <dbReference type="PROSITE" id="PS50089"/>
    </source>
</evidence>
<dbReference type="KEGG" id="pgri:PgNI_06712"/>
<dbReference type="GO" id="GO:0003697">
    <property type="term" value="F:single-stranded DNA binding"/>
    <property type="evidence" value="ECO:0007669"/>
    <property type="project" value="UniProtKB-UniRule"/>
</dbReference>
<keyword evidence="11 17" id="KW-0833">Ubl conjugation pathway</keyword>
<evidence type="ECO:0000256" key="15">
    <source>
        <dbReference type="ARBA" id="ARBA00023242"/>
    </source>
</evidence>
<dbReference type="PANTHER" id="PTHR14134">
    <property type="entry name" value="E3 UBIQUITIN-PROTEIN LIGASE RAD18"/>
    <property type="match status" value="1"/>
</dbReference>
<keyword evidence="7 17" id="KW-0808">Transferase</keyword>
<dbReference type="NCBIfam" id="TIGR00599">
    <property type="entry name" value="rad18"/>
    <property type="match status" value="1"/>
</dbReference>
<dbReference type="PROSITE" id="PS50089">
    <property type="entry name" value="ZF_RING_2"/>
    <property type="match status" value="1"/>
</dbReference>
<feature type="region of interest" description="Disordered" evidence="18">
    <location>
        <begin position="100"/>
        <end position="152"/>
    </location>
</feature>
<proteinExistence type="inferred from homology"/>
<keyword evidence="9 17" id="KW-0227">DNA damage</keyword>
<evidence type="ECO:0000256" key="4">
    <source>
        <dbReference type="ARBA" id="ARBA00009506"/>
    </source>
</evidence>
<dbReference type="InterPro" id="IPR017907">
    <property type="entry name" value="Znf_RING_CS"/>
</dbReference>
<organism evidence="21 22">
    <name type="scientific">Pyricularia grisea</name>
    <name type="common">Crabgrass-specific blast fungus</name>
    <name type="synonym">Magnaporthe grisea</name>
    <dbReference type="NCBI Taxonomy" id="148305"/>
    <lineage>
        <taxon>Eukaryota</taxon>
        <taxon>Fungi</taxon>
        <taxon>Dikarya</taxon>
        <taxon>Ascomycota</taxon>
        <taxon>Pezizomycotina</taxon>
        <taxon>Sordariomycetes</taxon>
        <taxon>Sordariomycetidae</taxon>
        <taxon>Magnaporthales</taxon>
        <taxon>Pyriculariaceae</taxon>
        <taxon>Pyricularia</taxon>
    </lineage>
</organism>
<dbReference type="PROSITE" id="PS50800">
    <property type="entry name" value="SAP"/>
    <property type="match status" value="1"/>
</dbReference>
<evidence type="ECO:0000256" key="17">
    <source>
        <dbReference type="RuleBase" id="RU368093"/>
    </source>
</evidence>
<comment type="subunit">
    <text evidence="17">Interacts with E2 UBC2, forming a complex with ubiquitin ligase activity.</text>
</comment>
<feature type="region of interest" description="Disordered" evidence="18">
    <location>
        <begin position="341"/>
        <end position="435"/>
    </location>
</feature>
<evidence type="ECO:0000259" key="20">
    <source>
        <dbReference type="PROSITE" id="PS50800"/>
    </source>
</evidence>
<reference evidence="22" key="2">
    <citation type="submission" date="2019-10" db="EMBL/GenBank/DDBJ databases">
        <authorList>
            <consortium name="NCBI Genome Project"/>
        </authorList>
    </citation>
    <scope>NUCLEOTIDE SEQUENCE</scope>
    <source>
        <strain evidence="22">NI907</strain>
    </source>
</reference>
<gene>
    <name evidence="22" type="ORF">PgNI_06712</name>
</gene>
<evidence type="ECO:0000256" key="9">
    <source>
        <dbReference type="ARBA" id="ARBA00022763"/>
    </source>
</evidence>
<evidence type="ECO:0000256" key="6">
    <source>
        <dbReference type="ARBA" id="ARBA00015551"/>
    </source>
</evidence>
<keyword evidence="21" id="KW-1185">Reference proteome</keyword>
<comment type="similarity">
    <text evidence="4 17">Belongs to the RAD18 family.</text>
</comment>
<feature type="domain" description="RING-type" evidence="19">
    <location>
        <begin position="29"/>
        <end position="67"/>
    </location>
</feature>
<comment type="function">
    <text evidence="17">E3 RING-finger protein, member of the UBC2/RAD6 epistasis group. Associates to the E2 ubiquitin conjugating enzyme UBC2/RAD6 to form the UBC2-RAD18 ubiquitin ligase complex involved in postreplicative repair (PRR) of damaged DNA.</text>
</comment>
<dbReference type="SUPFAM" id="SSF57850">
    <property type="entry name" value="RING/U-box"/>
    <property type="match status" value="1"/>
</dbReference>
<dbReference type="PROSITE" id="PS00518">
    <property type="entry name" value="ZF_RING_1"/>
    <property type="match status" value="1"/>
</dbReference>
<evidence type="ECO:0000256" key="10">
    <source>
        <dbReference type="ARBA" id="ARBA00022771"/>
    </source>
</evidence>
<protein>
    <recommendedName>
        <fullName evidence="6 17">Postreplication repair E3 ubiquitin-protein ligase RAD18</fullName>
        <ecNumber evidence="5 17">2.3.2.27</ecNumber>
    </recommendedName>
    <alternativeName>
        <fullName evidence="17">RING-type E3 ubiquitin transferase RAD18</fullName>
    </alternativeName>
</protein>
<dbReference type="FunFam" id="3.30.40.10:FF:000172">
    <property type="entry name" value="E3 ubiquitin-protein ligase RAD18"/>
    <property type="match status" value="1"/>
</dbReference>
<comment type="catalytic activity">
    <reaction evidence="1 17">
        <text>S-ubiquitinyl-[E2 ubiquitin-conjugating enzyme]-L-cysteine + [acceptor protein]-L-lysine = [E2 ubiquitin-conjugating enzyme]-L-cysteine + N(6)-ubiquitinyl-[acceptor protein]-L-lysine.</text>
        <dbReference type="EC" id="2.3.2.27"/>
    </reaction>
</comment>
<evidence type="ECO:0000256" key="13">
    <source>
        <dbReference type="ARBA" id="ARBA00023125"/>
    </source>
</evidence>
<dbReference type="GeneID" id="41961641"/>
<evidence type="ECO:0000256" key="1">
    <source>
        <dbReference type="ARBA" id="ARBA00000900"/>
    </source>
</evidence>
<dbReference type="InterPro" id="IPR001841">
    <property type="entry name" value="Znf_RING"/>
</dbReference>
<dbReference type="EC" id="2.3.2.27" evidence="5 17"/>
<dbReference type="GO" id="GO:0006513">
    <property type="term" value="P:protein monoubiquitination"/>
    <property type="evidence" value="ECO:0007669"/>
    <property type="project" value="InterPro"/>
</dbReference>
<evidence type="ECO:0000256" key="18">
    <source>
        <dbReference type="SAM" id="MobiDB-lite"/>
    </source>
</evidence>
<evidence type="ECO:0000256" key="11">
    <source>
        <dbReference type="ARBA" id="ARBA00022786"/>
    </source>
</evidence>
<feature type="compositionally biased region" description="Basic and acidic residues" evidence="18">
    <location>
        <begin position="372"/>
        <end position="381"/>
    </location>
</feature>
<keyword evidence="8 17" id="KW-0479">Metal-binding</keyword>
<feature type="compositionally biased region" description="Basic and acidic residues" evidence="18">
    <location>
        <begin position="110"/>
        <end position="125"/>
    </location>
</feature>
<evidence type="ECO:0000256" key="5">
    <source>
        <dbReference type="ARBA" id="ARBA00012483"/>
    </source>
</evidence>
<dbReference type="Pfam" id="PF02037">
    <property type="entry name" value="SAP"/>
    <property type="match status" value="1"/>
</dbReference>
<dbReference type="RefSeq" id="XP_030981645.1">
    <property type="nucleotide sequence ID" value="XM_031126732.1"/>
</dbReference>
<dbReference type="UniPathway" id="UPA00143"/>
<dbReference type="InterPro" id="IPR039577">
    <property type="entry name" value="Rad18"/>
</dbReference>
<evidence type="ECO:0000256" key="3">
    <source>
        <dbReference type="ARBA" id="ARBA00004906"/>
    </source>
</evidence>
<keyword evidence="14 17" id="KW-0234">DNA repair</keyword>
<evidence type="ECO:0000256" key="12">
    <source>
        <dbReference type="ARBA" id="ARBA00022833"/>
    </source>
</evidence>
<evidence type="ECO:0000256" key="8">
    <source>
        <dbReference type="ARBA" id="ARBA00022723"/>
    </source>
</evidence>
<dbReference type="GO" id="GO:0097505">
    <property type="term" value="C:Rad6-Rad18 complex"/>
    <property type="evidence" value="ECO:0007669"/>
    <property type="project" value="TreeGrafter"/>
</dbReference>
<keyword evidence="15 17" id="KW-0539">Nucleus</keyword>
<feature type="domain" description="SAP" evidence="20">
    <location>
        <begin position="236"/>
        <end position="270"/>
    </location>
</feature>
<feature type="compositionally biased region" description="Polar residues" evidence="18">
    <location>
        <begin position="386"/>
        <end position="407"/>
    </location>
</feature>
<keyword evidence="12 17" id="KW-0862">Zinc</keyword>